<dbReference type="InterPro" id="IPR000485">
    <property type="entry name" value="AsnC-type_HTH_dom"/>
</dbReference>
<evidence type="ECO:0000313" key="5">
    <source>
        <dbReference type="EMBL" id="NNM45495.1"/>
    </source>
</evidence>
<dbReference type="Gene3D" id="1.10.10.10">
    <property type="entry name" value="Winged helix-like DNA-binding domain superfamily/Winged helix DNA-binding domain"/>
    <property type="match status" value="1"/>
</dbReference>
<accession>A0A849HC29</accession>
<dbReference type="InterPro" id="IPR036388">
    <property type="entry name" value="WH-like_DNA-bd_sf"/>
</dbReference>
<keyword evidence="6" id="KW-1185">Reference proteome</keyword>
<dbReference type="GO" id="GO:0043200">
    <property type="term" value="P:response to amino acid"/>
    <property type="evidence" value="ECO:0007669"/>
    <property type="project" value="TreeGrafter"/>
</dbReference>
<organism evidence="5 6">
    <name type="scientific">Knoellia koreensis</name>
    <dbReference type="NCBI Taxonomy" id="2730921"/>
    <lineage>
        <taxon>Bacteria</taxon>
        <taxon>Bacillati</taxon>
        <taxon>Actinomycetota</taxon>
        <taxon>Actinomycetes</taxon>
        <taxon>Micrococcales</taxon>
        <taxon>Intrasporangiaceae</taxon>
        <taxon>Knoellia</taxon>
    </lineage>
</organism>
<comment type="caution">
    <text evidence="5">The sequence shown here is derived from an EMBL/GenBank/DDBJ whole genome shotgun (WGS) entry which is preliminary data.</text>
</comment>
<dbReference type="InterPro" id="IPR019887">
    <property type="entry name" value="Tscrpt_reg_AsnC/Lrp_C"/>
</dbReference>
<dbReference type="InterPro" id="IPR011008">
    <property type="entry name" value="Dimeric_a/b-barrel"/>
</dbReference>
<reference evidence="5 6" key="1">
    <citation type="submission" date="2020-04" db="EMBL/GenBank/DDBJ databases">
        <title>Knoellia sp. isolate from air conditioner.</title>
        <authorList>
            <person name="Chea S."/>
            <person name="Kim D.-U."/>
        </authorList>
    </citation>
    <scope>NUCLEOTIDE SEQUENCE [LARGE SCALE GENOMIC DNA]</scope>
    <source>
        <strain evidence="5 6">DB2414S</strain>
    </source>
</reference>
<keyword evidence="2" id="KW-0238">DNA-binding</keyword>
<dbReference type="Proteomes" id="UP000588586">
    <property type="component" value="Unassembled WGS sequence"/>
</dbReference>
<dbReference type="Pfam" id="PF01037">
    <property type="entry name" value="AsnC_trans_reg"/>
    <property type="match status" value="1"/>
</dbReference>
<dbReference type="SUPFAM" id="SSF46785">
    <property type="entry name" value="Winged helix' DNA-binding domain"/>
    <property type="match status" value="1"/>
</dbReference>
<keyword evidence="3" id="KW-0804">Transcription</keyword>
<keyword evidence="1" id="KW-0805">Transcription regulation</keyword>
<feature type="domain" description="HTH asnC-type" evidence="4">
    <location>
        <begin position="50"/>
        <end position="111"/>
    </location>
</feature>
<dbReference type="InterPro" id="IPR036390">
    <property type="entry name" value="WH_DNA-bd_sf"/>
</dbReference>
<evidence type="ECO:0000313" key="6">
    <source>
        <dbReference type="Proteomes" id="UP000588586"/>
    </source>
</evidence>
<dbReference type="SUPFAM" id="SSF54909">
    <property type="entry name" value="Dimeric alpha+beta barrel"/>
    <property type="match status" value="1"/>
</dbReference>
<dbReference type="InterPro" id="IPR019888">
    <property type="entry name" value="Tscrpt_reg_AsnC-like"/>
</dbReference>
<evidence type="ECO:0000256" key="2">
    <source>
        <dbReference type="ARBA" id="ARBA00023125"/>
    </source>
</evidence>
<dbReference type="PANTHER" id="PTHR30154:SF34">
    <property type="entry name" value="TRANSCRIPTIONAL REGULATOR AZLB"/>
    <property type="match status" value="1"/>
</dbReference>
<dbReference type="PROSITE" id="PS50956">
    <property type="entry name" value="HTH_ASNC_2"/>
    <property type="match status" value="1"/>
</dbReference>
<gene>
    <name evidence="5" type="ORF">HJG52_05685</name>
</gene>
<name>A0A849HC29_9MICO</name>
<dbReference type="Gene3D" id="3.30.70.920">
    <property type="match status" value="1"/>
</dbReference>
<sequence length="210" mass="23520">MPRSCCSGHDGFHLVANVENLSSSRRLRWAKRPQLEPDEQGRVRHVAEPLDDTDERILAALSDDGRLSMRSLAEQLHISRANAYARVERLRTSGVIRGFRADIDPVAAGMGTSAYVTLNVDQADWRDVRRQLEELPGVAHIALVGGEFDVVLLVRARDNADLRHVVLDRIQSFKGVTSTRTLLVFEEPTPKHPGLWRSTDVGARDGQRDR</sequence>
<dbReference type="EMBL" id="JABEPQ010000001">
    <property type="protein sequence ID" value="NNM45495.1"/>
    <property type="molecule type" value="Genomic_DNA"/>
</dbReference>
<dbReference type="SMART" id="SM00344">
    <property type="entry name" value="HTH_ASNC"/>
    <property type="match status" value="1"/>
</dbReference>
<dbReference type="Pfam" id="PF13412">
    <property type="entry name" value="HTH_24"/>
    <property type="match status" value="1"/>
</dbReference>
<dbReference type="GO" id="GO:0043565">
    <property type="term" value="F:sequence-specific DNA binding"/>
    <property type="evidence" value="ECO:0007669"/>
    <property type="project" value="InterPro"/>
</dbReference>
<evidence type="ECO:0000256" key="1">
    <source>
        <dbReference type="ARBA" id="ARBA00023015"/>
    </source>
</evidence>
<dbReference type="GO" id="GO:0005829">
    <property type="term" value="C:cytosol"/>
    <property type="evidence" value="ECO:0007669"/>
    <property type="project" value="TreeGrafter"/>
</dbReference>
<protein>
    <submittedName>
        <fullName evidence="5">Lrp/AsnC family transcriptional regulator</fullName>
    </submittedName>
</protein>
<evidence type="ECO:0000259" key="4">
    <source>
        <dbReference type="PROSITE" id="PS50956"/>
    </source>
</evidence>
<evidence type="ECO:0000256" key="3">
    <source>
        <dbReference type="ARBA" id="ARBA00023163"/>
    </source>
</evidence>
<dbReference type="PRINTS" id="PR00033">
    <property type="entry name" value="HTHASNC"/>
</dbReference>
<proteinExistence type="predicted"/>
<dbReference type="PANTHER" id="PTHR30154">
    <property type="entry name" value="LEUCINE-RESPONSIVE REGULATORY PROTEIN"/>
    <property type="match status" value="1"/>
</dbReference>
<dbReference type="AlphaFoldDB" id="A0A849HC29"/>